<organism evidence="1 2">
    <name type="scientific">Sphingomonas ginkgonis</name>
    <dbReference type="NCBI Taxonomy" id="2315330"/>
    <lineage>
        <taxon>Bacteria</taxon>
        <taxon>Pseudomonadati</taxon>
        <taxon>Pseudomonadota</taxon>
        <taxon>Alphaproteobacteria</taxon>
        <taxon>Sphingomonadales</taxon>
        <taxon>Sphingomonadaceae</taxon>
        <taxon>Sphingomonas</taxon>
    </lineage>
</organism>
<protein>
    <submittedName>
        <fullName evidence="1">DUF2334 domain-containing protein</fullName>
    </submittedName>
</protein>
<dbReference type="EMBL" id="RWJF01000001">
    <property type="protein sequence ID" value="RST30050.1"/>
    <property type="molecule type" value="Genomic_DNA"/>
</dbReference>
<dbReference type="SUPFAM" id="SSF88713">
    <property type="entry name" value="Glycoside hydrolase/deacetylase"/>
    <property type="match status" value="1"/>
</dbReference>
<dbReference type="OrthoDB" id="7421654at2"/>
<evidence type="ECO:0000313" key="1">
    <source>
        <dbReference type="EMBL" id="RST30050.1"/>
    </source>
</evidence>
<comment type="caution">
    <text evidence="1">The sequence shown here is derived from an EMBL/GenBank/DDBJ whole genome shotgun (WGS) entry which is preliminary data.</text>
</comment>
<evidence type="ECO:0000313" key="2">
    <source>
        <dbReference type="Proteomes" id="UP000274661"/>
    </source>
</evidence>
<sequence>MPAAERRLLLSIHDVSPRHEREVDALLGLLEPHARDRLALLVVPDFWNEAPIAAGTPFATRLRGWADRGFEIFLHGWSHRDDSSHSGAGARFKARHMTAGEGEFLGLSSVEAGRRIARGRALLEDIIGSPVAGFVAPAWLYGDGARAALEQARMPLAEDHWRVWAPDRGSRELARSPVITWASRSWPRRASSLLVAAGARSLPMPQLMRLAVHPGDTRHANLRASIAKTVARLASTHRPSRYAELLAG</sequence>
<name>A0A3R9YL78_9SPHN</name>
<dbReference type="CDD" id="cd11374">
    <property type="entry name" value="CE4_u10"/>
    <property type="match status" value="1"/>
</dbReference>
<dbReference type="AlphaFoldDB" id="A0A3R9YL78"/>
<dbReference type="Pfam" id="PF10096">
    <property type="entry name" value="DUF2334"/>
    <property type="match status" value="1"/>
</dbReference>
<dbReference type="Proteomes" id="UP000274661">
    <property type="component" value="Unassembled WGS sequence"/>
</dbReference>
<reference evidence="1 2" key="1">
    <citation type="submission" date="2018-12" db="EMBL/GenBank/DDBJ databases">
        <title>Sphingomonas sp. HMF7854 Genome sequencing and assembly.</title>
        <authorList>
            <person name="Cha I."/>
            <person name="Kang H."/>
            <person name="Kim H."/>
            <person name="Kang J."/>
            <person name="Joh K."/>
        </authorList>
    </citation>
    <scope>NUCLEOTIDE SEQUENCE [LARGE SCALE GENOMIC DNA]</scope>
    <source>
        <strain evidence="1 2">HMF7854</strain>
    </source>
</reference>
<accession>A0A3R9YL78</accession>
<dbReference type="RefSeq" id="WP_126717885.1">
    <property type="nucleotide sequence ID" value="NZ_RWJF01000001.1"/>
</dbReference>
<proteinExistence type="predicted"/>
<gene>
    <name evidence="1" type="ORF">HMF7854_03825</name>
</gene>
<dbReference type="Gene3D" id="3.20.20.370">
    <property type="entry name" value="Glycoside hydrolase/deacetylase"/>
    <property type="match status" value="1"/>
</dbReference>
<dbReference type="InterPro" id="IPR011330">
    <property type="entry name" value="Glyco_hydro/deAcase_b/a-brl"/>
</dbReference>
<dbReference type="InterPro" id="IPR018763">
    <property type="entry name" value="DUF2334"/>
</dbReference>
<keyword evidence="2" id="KW-1185">Reference proteome</keyword>
<dbReference type="GO" id="GO:0005975">
    <property type="term" value="P:carbohydrate metabolic process"/>
    <property type="evidence" value="ECO:0007669"/>
    <property type="project" value="InterPro"/>
</dbReference>